<protein>
    <submittedName>
        <fullName evidence="2">Amino acid transporter</fullName>
    </submittedName>
</protein>
<evidence type="ECO:0000313" key="3">
    <source>
        <dbReference type="Proteomes" id="UP000255177"/>
    </source>
</evidence>
<dbReference type="Proteomes" id="UP000255177">
    <property type="component" value="Unassembled WGS sequence"/>
</dbReference>
<keyword evidence="3" id="KW-1185">Reference proteome</keyword>
<accession>A0A380SZB7</accession>
<gene>
    <name evidence="2" type="ORF">CCOS864_02832</name>
</gene>
<feature type="transmembrane region" description="Helical" evidence="1">
    <location>
        <begin position="56"/>
        <end position="74"/>
    </location>
</feature>
<dbReference type="AlphaFoldDB" id="A0A380SZB7"/>
<reference evidence="3" key="1">
    <citation type="submission" date="2018-07" db="EMBL/GenBank/DDBJ databases">
        <authorList>
            <person name="Blom J."/>
        </authorList>
    </citation>
    <scope>NUCLEOTIDE SEQUENCE [LARGE SCALE GENOMIC DNA]</scope>
    <source>
        <strain evidence="3">CCOS 864</strain>
    </source>
</reference>
<dbReference type="RefSeq" id="WP_115086925.1">
    <property type="nucleotide sequence ID" value="NZ_CBCSFG010000008.1"/>
</dbReference>
<keyword evidence="1" id="KW-1133">Transmembrane helix</keyword>
<keyword evidence="1" id="KW-0812">Transmembrane</keyword>
<keyword evidence="1" id="KW-0472">Membrane</keyword>
<feature type="transmembrane region" description="Helical" evidence="1">
    <location>
        <begin position="33"/>
        <end position="50"/>
    </location>
</feature>
<organism evidence="2 3">
    <name type="scientific">Pseudomonas wadenswilerensis</name>
    <dbReference type="NCBI Taxonomy" id="1785161"/>
    <lineage>
        <taxon>Bacteria</taxon>
        <taxon>Pseudomonadati</taxon>
        <taxon>Pseudomonadota</taxon>
        <taxon>Gammaproteobacteria</taxon>
        <taxon>Pseudomonadales</taxon>
        <taxon>Pseudomonadaceae</taxon>
        <taxon>Pseudomonas</taxon>
    </lineage>
</organism>
<proteinExistence type="predicted"/>
<feature type="transmembrane region" description="Helical" evidence="1">
    <location>
        <begin position="6"/>
        <end position="26"/>
    </location>
</feature>
<evidence type="ECO:0000256" key="1">
    <source>
        <dbReference type="SAM" id="Phobius"/>
    </source>
</evidence>
<name>A0A380SZB7_9PSED</name>
<evidence type="ECO:0000313" key="2">
    <source>
        <dbReference type="EMBL" id="SUQ63382.1"/>
    </source>
</evidence>
<sequence>MDDLDWIDLLQWPAMFATILAAWWIGSRQPRRRRIGFVCFIASNLLWAVWGWHAQAWALIVLQVCLCAMNLRGLKKNTNGTPPSPRESTS</sequence>
<dbReference type="EMBL" id="UIDD01000007">
    <property type="protein sequence ID" value="SUQ63382.1"/>
    <property type="molecule type" value="Genomic_DNA"/>
</dbReference>